<name>W7HVF9_9PEZI</name>
<sequence>MDYNLVEKDILLFAEGDSNSGFRTKNDPGTTFRSELVDRGDTLMTQARIKYIANGTLVPNKDLATLLVFEFEFINHSPDQSRRFKSAEIALRFENTEPEVPGLALEVYKIAPANVNTILKTKRVREVSHKVGAGIEIGGIPVVSPEVSYEYGVSEEKISEHSIRVSGSMYMMAPHNNRRNTVRWSLSENTHMKGGIPSLIRTVVLLRRPPGAIIRTNIRIDTEVDLFTNARRFFGRERLDDVDPVDIDPDLAYPEDLNENSMEASNLGTLDLFKYAFVVKEGTVESNKFSAIQPEKL</sequence>
<organism evidence="1 2">
    <name type="scientific">Drechslerella stenobrocha 248</name>
    <dbReference type="NCBI Taxonomy" id="1043628"/>
    <lineage>
        <taxon>Eukaryota</taxon>
        <taxon>Fungi</taxon>
        <taxon>Dikarya</taxon>
        <taxon>Ascomycota</taxon>
        <taxon>Pezizomycotina</taxon>
        <taxon>Orbiliomycetes</taxon>
        <taxon>Orbiliales</taxon>
        <taxon>Orbiliaceae</taxon>
        <taxon>Drechslerella</taxon>
    </lineage>
</organism>
<proteinExistence type="predicted"/>
<gene>
    <name evidence="1" type="ORF">DRE_01245</name>
</gene>
<dbReference type="HOGENOM" id="CLU_072358_0_0_1"/>
<protein>
    <submittedName>
        <fullName evidence="1">Uncharacterized protein</fullName>
    </submittedName>
</protein>
<evidence type="ECO:0000313" key="2">
    <source>
        <dbReference type="Proteomes" id="UP000024837"/>
    </source>
</evidence>
<reference evidence="1 2" key="1">
    <citation type="submission" date="2013-05" db="EMBL/GenBank/DDBJ databases">
        <title>Drechslerella stenobrocha genome reveals carnivorous origination and mechanical trapping mechanism of predatory fungi.</title>
        <authorList>
            <person name="Liu X."/>
            <person name="Zhang W."/>
            <person name="Liu K."/>
        </authorList>
    </citation>
    <scope>NUCLEOTIDE SEQUENCE [LARGE SCALE GENOMIC DNA]</scope>
    <source>
        <strain evidence="1 2">248</strain>
    </source>
</reference>
<dbReference type="EMBL" id="KI966448">
    <property type="protein sequence ID" value="EWC43893.1"/>
    <property type="molecule type" value="Genomic_DNA"/>
</dbReference>
<keyword evidence="2" id="KW-1185">Reference proteome</keyword>
<accession>W7HVF9</accession>
<dbReference type="OrthoDB" id="3796612at2759"/>
<dbReference type="Proteomes" id="UP000024837">
    <property type="component" value="Unassembled WGS sequence"/>
</dbReference>
<dbReference type="AlphaFoldDB" id="W7HVF9"/>
<evidence type="ECO:0000313" key="1">
    <source>
        <dbReference type="EMBL" id="EWC43893.1"/>
    </source>
</evidence>